<dbReference type="Proteomes" id="UP000030758">
    <property type="component" value="Unassembled WGS sequence"/>
</dbReference>
<protein>
    <submittedName>
        <fullName evidence="1">Uncharacterized protein</fullName>
    </submittedName>
</protein>
<gene>
    <name evidence="1" type="ORF">M514_18994</name>
</gene>
<proteinExistence type="predicted"/>
<sequence>MKSTVVTYAVISASINPLEQETFYPTHYWVPPTRGYFVMGRTSSKFCNLQDLVFLEINSSNGGCRKAKGAHNVHASIATVKAFNHIQLDIK</sequence>
<dbReference type="AlphaFoldDB" id="A0A085NH07"/>
<evidence type="ECO:0000313" key="1">
    <source>
        <dbReference type="EMBL" id="KFD68753.1"/>
    </source>
</evidence>
<accession>A0A085NH07</accession>
<dbReference type="EMBL" id="KL367501">
    <property type="protein sequence ID" value="KFD68753.1"/>
    <property type="molecule type" value="Genomic_DNA"/>
</dbReference>
<organism evidence="1">
    <name type="scientific">Trichuris suis</name>
    <name type="common">pig whipworm</name>
    <dbReference type="NCBI Taxonomy" id="68888"/>
    <lineage>
        <taxon>Eukaryota</taxon>
        <taxon>Metazoa</taxon>
        <taxon>Ecdysozoa</taxon>
        <taxon>Nematoda</taxon>
        <taxon>Enoplea</taxon>
        <taxon>Dorylaimia</taxon>
        <taxon>Trichinellida</taxon>
        <taxon>Trichuridae</taxon>
        <taxon>Trichuris</taxon>
    </lineage>
</organism>
<reference evidence="1" key="1">
    <citation type="journal article" date="2014" name="Nat. Genet.">
        <title>Genome and transcriptome of the porcine whipworm Trichuris suis.</title>
        <authorList>
            <person name="Jex A.R."/>
            <person name="Nejsum P."/>
            <person name="Schwarz E.M."/>
            <person name="Hu L."/>
            <person name="Young N.D."/>
            <person name="Hall R.S."/>
            <person name="Korhonen P.K."/>
            <person name="Liao S."/>
            <person name="Thamsborg S."/>
            <person name="Xia J."/>
            <person name="Xu P."/>
            <person name="Wang S."/>
            <person name="Scheerlinck J.P."/>
            <person name="Hofmann A."/>
            <person name="Sternberg P.W."/>
            <person name="Wang J."/>
            <person name="Gasser R.B."/>
        </authorList>
    </citation>
    <scope>NUCLEOTIDE SEQUENCE [LARGE SCALE GENOMIC DNA]</scope>
    <source>
        <strain evidence="1">DCEP-RM93F</strain>
    </source>
</reference>
<name>A0A085NH07_9BILA</name>